<name>A0A1W1HC55_9BACT</name>
<keyword evidence="3" id="KW-1185">Reference proteome</keyword>
<evidence type="ECO:0000256" key="1">
    <source>
        <dbReference type="SAM" id="SignalP"/>
    </source>
</evidence>
<reference evidence="2 3" key="1">
    <citation type="submission" date="2017-03" db="EMBL/GenBank/DDBJ databases">
        <authorList>
            <person name="Afonso C.L."/>
            <person name="Miller P.J."/>
            <person name="Scott M.A."/>
            <person name="Spackman E."/>
            <person name="Goraichik I."/>
            <person name="Dimitrov K.M."/>
            <person name="Suarez D.L."/>
            <person name="Swayne D.E."/>
        </authorList>
    </citation>
    <scope>NUCLEOTIDE SEQUENCE [LARGE SCALE GENOMIC DNA]</scope>
    <source>
        <strain evidence="2">PRJEB14757</strain>
    </source>
</reference>
<protein>
    <submittedName>
        <fullName evidence="2">Uncharacterized protein</fullName>
    </submittedName>
</protein>
<organism evidence="2 3">
    <name type="scientific">Desulfamplus magnetovallimortis</name>
    <dbReference type="NCBI Taxonomy" id="1246637"/>
    <lineage>
        <taxon>Bacteria</taxon>
        <taxon>Pseudomonadati</taxon>
        <taxon>Thermodesulfobacteriota</taxon>
        <taxon>Desulfobacteria</taxon>
        <taxon>Desulfobacterales</taxon>
        <taxon>Desulfobacteraceae</taxon>
        <taxon>Desulfamplus</taxon>
    </lineage>
</organism>
<evidence type="ECO:0000313" key="2">
    <source>
        <dbReference type="EMBL" id="SLM29982.1"/>
    </source>
</evidence>
<sequence length="501" mass="53719">MSKTVLKVFVVLFVASVLSVGSAFALNPIARDDSGRVTVGQNGYGDVLLGQIYQSLSNYETKIKVINSSTNVAVVARVLFKSATYSCDVFDFNIYLTPTDAWEGIVRINASGNVEIFSDDDSVMSSEQFDWDGTSACNPFDGVWGNEVPLHREFYSDCLTGGDLNEFGHFEVIGLTAFPATPPLSKDTLAMASHLYNQIDGLAPSVPINRLIDCDYNLLGTPVDVPNVLTGTIVLENTSYGQKASINMIALKNFDIRPLTGFRTGAPLYLHNSSFNSIPEIEAALAKTSYSFPFDFSADGDNDIIIINTLPTRYEAATGRSAYPGLSGGICGLTYRAYDMEETLILDILSGNTRRDCLPEVSMQMVSPLIADAMAAGYVEGWINVLIPGGGTGLSATGRSGLGLAPNAPSFVQFIESGLSYPVVAGANDDLAPYTHVVSYAGAPSIHSTIVLDRSNDMMWKYAASPESVVTYSEDLDGDNVLDPGEDANQTGALGTYTVRQ</sequence>
<dbReference type="AlphaFoldDB" id="A0A1W1HC55"/>
<dbReference type="Proteomes" id="UP000191931">
    <property type="component" value="Unassembled WGS sequence"/>
</dbReference>
<gene>
    <name evidence="2" type="ORF">MTBBW1_2030072</name>
</gene>
<accession>A0A1W1HC55</accession>
<evidence type="ECO:0000313" key="3">
    <source>
        <dbReference type="Proteomes" id="UP000191931"/>
    </source>
</evidence>
<feature type="chain" id="PRO_5013297630" evidence="1">
    <location>
        <begin position="26"/>
        <end position="501"/>
    </location>
</feature>
<feature type="signal peptide" evidence="1">
    <location>
        <begin position="1"/>
        <end position="25"/>
    </location>
</feature>
<keyword evidence="1" id="KW-0732">Signal</keyword>
<proteinExistence type="predicted"/>
<dbReference type="EMBL" id="FWEV01000117">
    <property type="protein sequence ID" value="SLM29982.1"/>
    <property type="molecule type" value="Genomic_DNA"/>
</dbReference>